<proteinExistence type="predicted"/>
<dbReference type="AlphaFoldDB" id="A0A4U1CVI9"/>
<reference evidence="2 3" key="1">
    <citation type="journal article" date="2011" name="J. Microbiol.">
        <title>Bacillus kyonggiensis sp. nov., isolated from soil of a lettuce field.</title>
        <authorList>
            <person name="Dong K."/>
            <person name="Lee S."/>
        </authorList>
    </citation>
    <scope>NUCLEOTIDE SEQUENCE [LARGE SCALE GENOMIC DNA]</scope>
    <source>
        <strain evidence="2 3">NB22</strain>
    </source>
</reference>
<comment type="caution">
    <text evidence="2">The sequence shown here is derived from an EMBL/GenBank/DDBJ whole genome shotgun (WGS) entry which is preliminary data.</text>
</comment>
<accession>A0A4U1CVI9</accession>
<evidence type="ECO:0000313" key="3">
    <source>
        <dbReference type="Proteomes" id="UP000307756"/>
    </source>
</evidence>
<name>A0A4U1CVI9_9BACI</name>
<gene>
    <name evidence="2" type="ORF">FA727_23610</name>
</gene>
<dbReference type="Proteomes" id="UP000307756">
    <property type="component" value="Unassembled WGS sequence"/>
</dbReference>
<feature type="domain" description="DUF659" evidence="1">
    <location>
        <begin position="20"/>
        <end position="99"/>
    </location>
</feature>
<organism evidence="2 3">
    <name type="scientific">Robertmurraya kyonggiensis</name>
    <dbReference type="NCBI Taxonomy" id="1037680"/>
    <lineage>
        <taxon>Bacteria</taxon>
        <taxon>Bacillati</taxon>
        <taxon>Bacillota</taxon>
        <taxon>Bacilli</taxon>
        <taxon>Bacillales</taxon>
        <taxon>Bacillaceae</taxon>
        <taxon>Robertmurraya</taxon>
    </lineage>
</organism>
<keyword evidence="3" id="KW-1185">Reference proteome</keyword>
<evidence type="ECO:0000313" key="2">
    <source>
        <dbReference type="EMBL" id="TKC13317.1"/>
    </source>
</evidence>
<dbReference type="PANTHER" id="PTHR46951">
    <property type="entry name" value="BED-TYPE DOMAIN-CONTAINING PROTEIN"/>
    <property type="match status" value="1"/>
</dbReference>
<dbReference type="Pfam" id="PF04937">
    <property type="entry name" value="DUF659"/>
    <property type="match status" value="1"/>
</dbReference>
<dbReference type="InterPro" id="IPR007021">
    <property type="entry name" value="DUF659"/>
</dbReference>
<protein>
    <submittedName>
        <fullName evidence="2">DUF domain-containing protein</fullName>
    </submittedName>
</protein>
<dbReference type="EMBL" id="SWBM01000024">
    <property type="protein sequence ID" value="TKC13317.1"/>
    <property type="molecule type" value="Genomic_DNA"/>
</dbReference>
<dbReference type="PANTHER" id="PTHR46951:SF2">
    <property type="entry name" value="BED-TYPE DOMAIN-CONTAINING PROTEIN"/>
    <property type="match status" value="1"/>
</dbReference>
<sequence>MFRSNVMSAICFAGEGIASPTGRDIDGKYLDQNERDLQVQYAKFQAEWPMFGVTLMCDSWTGPTKMSVINFLIYCNGVMWFHKSVDATGRSQDSAYLRKVTPYLVHFDPNIIWMLLKNMCITRKF</sequence>
<evidence type="ECO:0000259" key="1">
    <source>
        <dbReference type="Pfam" id="PF04937"/>
    </source>
</evidence>